<evidence type="ECO:0000256" key="1">
    <source>
        <dbReference type="SAM" id="MobiDB-lite"/>
    </source>
</evidence>
<sequence>MAASAMGCVQQFQWCRDPNQGQCGDLAGRLDAVYSAGHWFNLTREDMEPGRPVPKTKLGSLLIWAYFILVEDTTSLQGVIRSLGSSSLASQNLITQGNVGVIPKNQWQLDVQRWWQILLAGFRTRFVRTAQGPFTDIHTMKPASNYDWGFCRNQVRTDNSKHRSCWRTHHYLEWQGDSAIQLHRVAQEQLDNGQWSRCDERIPTTRPDDILGPFDISNPEHPILARAVGNTEPEEAKPESTSQDPSDEQPSLESSPESNDERP</sequence>
<keyword evidence="3" id="KW-1185">Reference proteome</keyword>
<organism evidence="2 3">
    <name type="scientific">Apiospora kogelbergensis</name>
    <dbReference type="NCBI Taxonomy" id="1337665"/>
    <lineage>
        <taxon>Eukaryota</taxon>
        <taxon>Fungi</taxon>
        <taxon>Dikarya</taxon>
        <taxon>Ascomycota</taxon>
        <taxon>Pezizomycotina</taxon>
        <taxon>Sordariomycetes</taxon>
        <taxon>Xylariomycetidae</taxon>
        <taxon>Amphisphaeriales</taxon>
        <taxon>Apiosporaceae</taxon>
        <taxon>Apiospora</taxon>
    </lineage>
</organism>
<proteinExistence type="predicted"/>
<protein>
    <submittedName>
        <fullName evidence="2">Uncharacterized protein</fullName>
    </submittedName>
</protein>
<evidence type="ECO:0000313" key="2">
    <source>
        <dbReference type="EMBL" id="KAK8109389.1"/>
    </source>
</evidence>
<feature type="compositionally biased region" description="Basic and acidic residues" evidence="1">
    <location>
        <begin position="198"/>
        <end position="209"/>
    </location>
</feature>
<dbReference type="AlphaFoldDB" id="A0AAW0QSK4"/>
<comment type="caution">
    <text evidence="2">The sequence shown here is derived from an EMBL/GenBank/DDBJ whole genome shotgun (WGS) entry which is preliminary data.</text>
</comment>
<name>A0AAW0QSK4_9PEZI</name>
<feature type="region of interest" description="Disordered" evidence="1">
    <location>
        <begin position="198"/>
        <end position="263"/>
    </location>
</feature>
<feature type="compositionally biased region" description="Polar residues" evidence="1">
    <location>
        <begin position="239"/>
        <end position="257"/>
    </location>
</feature>
<gene>
    <name evidence="2" type="ORF">PG999_007526</name>
</gene>
<accession>A0AAW0QSK4</accession>
<evidence type="ECO:0000313" key="3">
    <source>
        <dbReference type="Proteomes" id="UP001392437"/>
    </source>
</evidence>
<reference evidence="2 3" key="1">
    <citation type="submission" date="2023-01" db="EMBL/GenBank/DDBJ databases">
        <title>Analysis of 21 Apiospora genomes using comparative genomics revels a genus with tremendous synthesis potential of carbohydrate active enzymes and secondary metabolites.</title>
        <authorList>
            <person name="Sorensen T."/>
        </authorList>
    </citation>
    <scope>NUCLEOTIDE SEQUENCE [LARGE SCALE GENOMIC DNA]</scope>
    <source>
        <strain evidence="2 3">CBS 117206</strain>
    </source>
</reference>
<dbReference type="Proteomes" id="UP001392437">
    <property type="component" value="Unassembled WGS sequence"/>
</dbReference>
<dbReference type="EMBL" id="JAQQWP010000007">
    <property type="protein sequence ID" value="KAK8109389.1"/>
    <property type="molecule type" value="Genomic_DNA"/>
</dbReference>